<feature type="region of interest" description="Disordered" evidence="1">
    <location>
        <begin position="449"/>
        <end position="503"/>
    </location>
</feature>
<evidence type="ECO:0000256" key="1">
    <source>
        <dbReference type="SAM" id="MobiDB-lite"/>
    </source>
</evidence>
<keyword evidence="2" id="KW-0812">Transmembrane</keyword>
<feature type="transmembrane region" description="Helical" evidence="2">
    <location>
        <begin position="90"/>
        <end position="107"/>
    </location>
</feature>
<reference evidence="3" key="1">
    <citation type="submission" date="2022-10" db="EMBL/GenBank/DDBJ databases">
        <title>The complete genomes of actinobacterial strains from the NBC collection.</title>
        <authorList>
            <person name="Joergensen T.S."/>
            <person name="Alvarez Arevalo M."/>
            <person name="Sterndorff E.B."/>
            <person name="Faurdal D."/>
            <person name="Vuksanovic O."/>
            <person name="Mourched A.-S."/>
            <person name="Charusanti P."/>
            <person name="Shaw S."/>
            <person name="Blin K."/>
            <person name="Weber T."/>
        </authorList>
    </citation>
    <scope>NUCLEOTIDE SEQUENCE</scope>
    <source>
        <strain evidence="3">NBC_00222</strain>
    </source>
</reference>
<proteinExistence type="predicted"/>
<keyword evidence="2" id="KW-0472">Membrane</keyword>
<feature type="transmembrane region" description="Helical" evidence="2">
    <location>
        <begin position="119"/>
        <end position="142"/>
    </location>
</feature>
<feature type="transmembrane region" description="Helical" evidence="2">
    <location>
        <begin position="376"/>
        <end position="396"/>
    </location>
</feature>
<evidence type="ECO:0000256" key="2">
    <source>
        <dbReference type="SAM" id="Phobius"/>
    </source>
</evidence>
<feature type="transmembrane region" description="Helical" evidence="2">
    <location>
        <begin position="212"/>
        <end position="232"/>
    </location>
</feature>
<feature type="transmembrane region" description="Helical" evidence="2">
    <location>
        <begin position="416"/>
        <end position="438"/>
    </location>
</feature>
<keyword evidence="2" id="KW-1133">Transmembrane helix</keyword>
<feature type="region of interest" description="Disordered" evidence="1">
    <location>
        <begin position="1"/>
        <end position="28"/>
    </location>
</feature>
<feature type="transmembrane region" description="Helical" evidence="2">
    <location>
        <begin position="51"/>
        <end position="70"/>
    </location>
</feature>
<dbReference type="Proteomes" id="UP001432222">
    <property type="component" value="Chromosome"/>
</dbReference>
<evidence type="ECO:0000313" key="4">
    <source>
        <dbReference type="Proteomes" id="UP001432222"/>
    </source>
</evidence>
<dbReference type="RefSeq" id="WP_328956473.1">
    <property type="nucleotide sequence ID" value="NZ_CP108110.1"/>
</dbReference>
<feature type="compositionally biased region" description="Low complexity" evidence="1">
    <location>
        <begin position="450"/>
        <end position="467"/>
    </location>
</feature>
<keyword evidence="4" id="KW-1185">Reference proteome</keyword>
<feature type="transmembrane region" description="Helical" evidence="2">
    <location>
        <begin position="253"/>
        <end position="279"/>
    </location>
</feature>
<protein>
    <submittedName>
        <fullName evidence="3">Uncharacterized protein</fullName>
    </submittedName>
</protein>
<gene>
    <name evidence="3" type="ORF">OHA16_24110</name>
</gene>
<feature type="compositionally biased region" description="Pro residues" evidence="1">
    <location>
        <begin position="1"/>
        <end position="18"/>
    </location>
</feature>
<accession>A0ABZ1U4L0</accession>
<name>A0ABZ1U4L0_9ACTN</name>
<dbReference type="EMBL" id="CP108110">
    <property type="protein sequence ID" value="WUQ85779.1"/>
    <property type="molecule type" value="Genomic_DNA"/>
</dbReference>
<evidence type="ECO:0000313" key="3">
    <source>
        <dbReference type="EMBL" id="WUQ85779.1"/>
    </source>
</evidence>
<feature type="transmembrane region" description="Helical" evidence="2">
    <location>
        <begin position="163"/>
        <end position="183"/>
    </location>
</feature>
<sequence length="503" mass="52123">MPPPDLPPVLPPPPPEPPSVAGSWGAGRPYDPAGSRPAALAWLTGADWRPALRAVVAPTAVLLLAALIAAVPESAYYSGAFDAPSFGKRLGSSLAMALGALGAPYRLGFETTEGGSSSVFRALPMTVTALWLFALWLGLRVGARRRQQRTGEQQTRRQAAGEAVRTAVATAAVTLLLGLVGGADWHPGGARFGLDSDASARFLGRTTYSSSAGWWEAVAWTALLAGLLAFAVHGTDALRWAAWRNRAVRGWAVAGLAAGRALAVSVALASAAGFVVVAVRVDGDLTGAAVAFLPNLGLLLLGVGSGATFRVSSSIAPGGAPDWQPDPRAVHEYSFFDPHAAGSDWRWSALLALVSAAVLGWTAYRRRLDPADRLRLAAVYAVGLSLLMLVPGALVSTESVLGPLGRSRESGLEDSLALVPWTLLVANAVWAAVGALAVPPLLAARDRRPALPADRGPGEPGAESAGGTPVVLEVVGSEDGRRPAWPEPEDDGPVDPSVWSRRP</sequence>
<organism evidence="3 4">
    <name type="scientific">Kitasatospora purpeofusca</name>
    <dbReference type="NCBI Taxonomy" id="67352"/>
    <lineage>
        <taxon>Bacteria</taxon>
        <taxon>Bacillati</taxon>
        <taxon>Actinomycetota</taxon>
        <taxon>Actinomycetes</taxon>
        <taxon>Kitasatosporales</taxon>
        <taxon>Streptomycetaceae</taxon>
        <taxon>Kitasatospora</taxon>
    </lineage>
</organism>